<keyword evidence="10 15" id="KW-0862">Zinc</keyword>
<dbReference type="InterPro" id="IPR053975">
    <property type="entry name" value="PFF1_C"/>
</dbReference>
<comment type="similarity">
    <text evidence="4 15">Belongs to the peptidase M28 family.</text>
</comment>
<comment type="function">
    <text evidence="2">May be involved in vacuolar sorting and osmoregulation.</text>
</comment>
<evidence type="ECO:0000256" key="17">
    <source>
        <dbReference type="SAM" id="Phobius"/>
    </source>
</evidence>
<dbReference type="InterPro" id="IPR048024">
    <property type="entry name" value="Fxna-like_M28_dom"/>
</dbReference>
<evidence type="ECO:0000256" key="9">
    <source>
        <dbReference type="ARBA" id="ARBA00022801"/>
    </source>
</evidence>
<dbReference type="GO" id="GO:0046872">
    <property type="term" value="F:metal ion binding"/>
    <property type="evidence" value="ECO:0007669"/>
    <property type="project" value="UniProtKB-KW"/>
</dbReference>
<dbReference type="InterPro" id="IPR045175">
    <property type="entry name" value="M28_fam"/>
</dbReference>
<dbReference type="Pfam" id="PF22250">
    <property type="entry name" value="PFF1_C"/>
    <property type="match status" value="1"/>
</dbReference>
<evidence type="ECO:0000256" key="1">
    <source>
        <dbReference type="ARBA" id="ARBA00001947"/>
    </source>
</evidence>
<keyword evidence="9 15" id="KW-0378">Hydrolase</keyword>
<keyword evidence="7 17" id="KW-0812">Transmembrane</keyword>
<feature type="domain" description="Vacuolar membrane protease transmembrane" evidence="20">
    <location>
        <begin position="665"/>
        <end position="767"/>
    </location>
</feature>
<evidence type="ECO:0000256" key="13">
    <source>
        <dbReference type="ARBA" id="ARBA00023136"/>
    </source>
</evidence>
<dbReference type="EMBL" id="JANVFS010000009">
    <property type="protein sequence ID" value="KAJ4487052.1"/>
    <property type="molecule type" value="Genomic_DNA"/>
</dbReference>
<dbReference type="CDD" id="cd03875">
    <property type="entry name" value="M28_Fxna_like"/>
    <property type="match status" value="1"/>
</dbReference>
<dbReference type="PANTHER" id="PTHR12147">
    <property type="entry name" value="METALLOPEPTIDASE M28 FAMILY MEMBER"/>
    <property type="match status" value="1"/>
</dbReference>
<keyword evidence="12" id="KW-0482">Metalloprotease</keyword>
<proteinExistence type="inferred from homology"/>
<evidence type="ECO:0000256" key="8">
    <source>
        <dbReference type="ARBA" id="ARBA00022723"/>
    </source>
</evidence>
<evidence type="ECO:0000256" key="15">
    <source>
        <dbReference type="RuleBase" id="RU361240"/>
    </source>
</evidence>
<dbReference type="Proteomes" id="UP001150238">
    <property type="component" value="Unassembled WGS sequence"/>
</dbReference>
<feature type="transmembrane region" description="Helical" evidence="17">
    <location>
        <begin position="775"/>
        <end position="795"/>
    </location>
</feature>
<evidence type="ECO:0000256" key="10">
    <source>
        <dbReference type="ARBA" id="ARBA00022833"/>
    </source>
</evidence>
<comment type="cofactor">
    <cofactor evidence="1">
        <name>Zn(2+)</name>
        <dbReference type="ChEBI" id="CHEBI:29105"/>
    </cofactor>
</comment>
<evidence type="ECO:0000256" key="12">
    <source>
        <dbReference type="ARBA" id="ARBA00023049"/>
    </source>
</evidence>
<evidence type="ECO:0000313" key="22">
    <source>
        <dbReference type="Proteomes" id="UP001150238"/>
    </source>
</evidence>
<evidence type="ECO:0000256" key="14">
    <source>
        <dbReference type="ARBA" id="ARBA00023180"/>
    </source>
</evidence>
<protein>
    <recommendedName>
        <fullName evidence="15">Peptide hydrolase</fullName>
        <ecNumber evidence="15">3.4.-.-</ecNumber>
    </recommendedName>
</protein>
<feature type="transmembrane region" description="Helical" evidence="17">
    <location>
        <begin position="408"/>
        <end position="433"/>
    </location>
</feature>
<feature type="transmembrane region" description="Helical" evidence="17">
    <location>
        <begin position="539"/>
        <end position="561"/>
    </location>
</feature>
<comment type="subcellular location">
    <subcellularLocation>
        <location evidence="3">Vacuole membrane</location>
        <topology evidence="3">Multi-pass membrane protein</topology>
    </subcellularLocation>
</comment>
<feature type="transmembrane region" description="Helical" evidence="17">
    <location>
        <begin position="630"/>
        <end position="650"/>
    </location>
</feature>
<dbReference type="InterPro" id="IPR053976">
    <property type="entry name" value="PFF1_TM"/>
</dbReference>
<keyword evidence="8 15" id="KW-0479">Metal-binding</keyword>
<feature type="region of interest" description="Disordered" evidence="16">
    <location>
        <begin position="459"/>
        <end position="492"/>
    </location>
</feature>
<evidence type="ECO:0000256" key="3">
    <source>
        <dbReference type="ARBA" id="ARBA00004128"/>
    </source>
</evidence>
<gene>
    <name evidence="21" type="ORF">C8J55DRAFT_320808</name>
</gene>
<evidence type="ECO:0000256" key="11">
    <source>
        <dbReference type="ARBA" id="ARBA00022989"/>
    </source>
</evidence>
<keyword evidence="13 17" id="KW-0472">Membrane</keyword>
<dbReference type="PANTHER" id="PTHR12147:SF58">
    <property type="entry name" value="VACUOLAR MEMBRANE PROTEASE"/>
    <property type="match status" value="1"/>
</dbReference>
<dbReference type="GO" id="GO:0006508">
    <property type="term" value="P:proteolysis"/>
    <property type="evidence" value="ECO:0007669"/>
    <property type="project" value="UniProtKB-KW"/>
</dbReference>
<dbReference type="AlphaFoldDB" id="A0A9W9DVF4"/>
<evidence type="ECO:0000256" key="16">
    <source>
        <dbReference type="SAM" id="MobiDB-lite"/>
    </source>
</evidence>
<dbReference type="Pfam" id="PF22251">
    <property type="entry name" value="PFF1_TM"/>
    <property type="match status" value="1"/>
</dbReference>
<keyword evidence="6 15" id="KW-0645">Protease</keyword>
<evidence type="ECO:0000256" key="2">
    <source>
        <dbReference type="ARBA" id="ARBA00003273"/>
    </source>
</evidence>
<dbReference type="GO" id="GO:0008235">
    <property type="term" value="F:metalloexopeptidase activity"/>
    <property type="evidence" value="ECO:0007669"/>
    <property type="project" value="InterPro"/>
</dbReference>
<feature type="domain" description="Peptidase M28" evidence="18">
    <location>
        <begin position="175"/>
        <end position="357"/>
    </location>
</feature>
<feature type="transmembrane region" description="Helical" evidence="17">
    <location>
        <begin position="32"/>
        <end position="55"/>
    </location>
</feature>
<feature type="transmembrane region" description="Helical" evidence="17">
    <location>
        <begin position="512"/>
        <end position="533"/>
    </location>
</feature>
<evidence type="ECO:0000256" key="5">
    <source>
        <dbReference type="ARBA" id="ARBA00022554"/>
    </source>
</evidence>
<dbReference type="GO" id="GO:0005774">
    <property type="term" value="C:vacuolar membrane"/>
    <property type="evidence" value="ECO:0007669"/>
    <property type="project" value="UniProtKB-SubCell"/>
</dbReference>
<name>A0A9W9DVF4_9AGAR</name>
<reference evidence="21" key="2">
    <citation type="journal article" date="2023" name="Proc. Natl. Acad. Sci. U.S.A.">
        <title>A global phylogenomic analysis of the shiitake genus Lentinula.</title>
        <authorList>
            <person name="Sierra-Patev S."/>
            <person name="Min B."/>
            <person name="Naranjo-Ortiz M."/>
            <person name="Looney B."/>
            <person name="Konkel Z."/>
            <person name="Slot J.C."/>
            <person name="Sakamoto Y."/>
            <person name="Steenwyk J.L."/>
            <person name="Rokas A."/>
            <person name="Carro J."/>
            <person name="Camarero S."/>
            <person name="Ferreira P."/>
            <person name="Molpeceres G."/>
            <person name="Ruiz-Duenas F.J."/>
            <person name="Serrano A."/>
            <person name="Henrissat B."/>
            <person name="Drula E."/>
            <person name="Hughes K.W."/>
            <person name="Mata J.L."/>
            <person name="Ishikawa N.K."/>
            <person name="Vargas-Isla R."/>
            <person name="Ushijima S."/>
            <person name="Smith C.A."/>
            <person name="Donoghue J."/>
            <person name="Ahrendt S."/>
            <person name="Andreopoulos W."/>
            <person name="He G."/>
            <person name="LaButti K."/>
            <person name="Lipzen A."/>
            <person name="Ng V."/>
            <person name="Riley R."/>
            <person name="Sandor L."/>
            <person name="Barry K."/>
            <person name="Martinez A.T."/>
            <person name="Xiao Y."/>
            <person name="Gibbons J.G."/>
            <person name="Terashima K."/>
            <person name="Grigoriev I.V."/>
            <person name="Hibbett D."/>
        </authorList>
    </citation>
    <scope>NUCLEOTIDE SEQUENCE</scope>
    <source>
        <strain evidence="21">Sp2 HRB7682 ss15</strain>
    </source>
</reference>
<keyword evidence="14" id="KW-0325">Glycoprotein</keyword>
<evidence type="ECO:0000256" key="7">
    <source>
        <dbReference type="ARBA" id="ARBA00022692"/>
    </source>
</evidence>
<organism evidence="21 22">
    <name type="scientific">Lentinula lateritia</name>
    <dbReference type="NCBI Taxonomy" id="40482"/>
    <lineage>
        <taxon>Eukaryota</taxon>
        <taxon>Fungi</taxon>
        <taxon>Dikarya</taxon>
        <taxon>Basidiomycota</taxon>
        <taxon>Agaricomycotina</taxon>
        <taxon>Agaricomycetes</taxon>
        <taxon>Agaricomycetidae</taxon>
        <taxon>Agaricales</taxon>
        <taxon>Marasmiineae</taxon>
        <taxon>Omphalotaceae</taxon>
        <taxon>Lentinula</taxon>
    </lineage>
</organism>
<feature type="transmembrane region" description="Helical" evidence="17">
    <location>
        <begin position="744"/>
        <end position="768"/>
    </location>
</feature>
<dbReference type="SUPFAM" id="SSF53187">
    <property type="entry name" value="Zn-dependent exopeptidases"/>
    <property type="match status" value="1"/>
</dbReference>
<feature type="transmembrane region" description="Helical" evidence="17">
    <location>
        <begin position="706"/>
        <end position="732"/>
    </location>
</feature>
<accession>A0A9W9DVF4</accession>
<dbReference type="Pfam" id="PF04389">
    <property type="entry name" value="Peptidase_M28"/>
    <property type="match status" value="1"/>
</dbReference>
<keyword evidence="11 17" id="KW-1133">Transmembrane helix</keyword>
<feature type="domain" description="Vacuolar membrane protease C-terminal" evidence="19">
    <location>
        <begin position="819"/>
        <end position="1121"/>
    </location>
</feature>
<evidence type="ECO:0000259" key="19">
    <source>
        <dbReference type="Pfam" id="PF22250"/>
    </source>
</evidence>
<evidence type="ECO:0000256" key="6">
    <source>
        <dbReference type="ARBA" id="ARBA00022670"/>
    </source>
</evidence>
<dbReference type="Gene3D" id="3.40.630.10">
    <property type="entry name" value="Zn peptidases"/>
    <property type="match status" value="1"/>
</dbReference>
<keyword evidence="5" id="KW-0926">Vacuole</keyword>
<feature type="compositionally biased region" description="Acidic residues" evidence="16">
    <location>
        <begin position="476"/>
        <end position="486"/>
    </location>
</feature>
<dbReference type="InterPro" id="IPR007484">
    <property type="entry name" value="Peptidase_M28"/>
</dbReference>
<evidence type="ECO:0000313" key="21">
    <source>
        <dbReference type="EMBL" id="KAJ4487052.1"/>
    </source>
</evidence>
<reference evidence="21" key="1">
    <citation type="submission" date="2022-08" db="EMBL/GenBank/DDBJ databases">
        <authorList>
            <consortium name="DOE Joint Genome Institute"/>
            <person name="Min B."/>
            <person name="Riley R."/>
            <person name="Sierra-Patev S."/>
            <person name="Naranjo-Ortiz M."/>
            <person name="Looney B."/>
            <person name="Konkel Z."/>
            <person name="Slot J.C."/>
            <person name="Sakamoto Y."/>
            <person name="Steenwyk J.L."/>
            <person name="Rokas A."/>
            <person name="Carro J."/>
            <person name="Camarero S."/>
            <person name="Ferreira P."/>
            <person name="Molpeceres G."/>
            <person name="Ruiz-Duenas F.J."/>
            <person name="Serrano A."/>
            <person name="Henrissat B."/>
            <person name="Drula E."/>
            <person name="Hughes K.W."/>
            <person name="Mata J.L."/>
            <person name="Ishikawa N.K."/>
            <person name="Vargas-Isla R."/>
            <person name="Ushijima S."/>
            <person name="Smith C.A."/>
            <person name="Ahrendt S."/>
            <person name="Andreopoulos W."/>
            <person name="He G."/>
            <person name="Labutti K."/>
            <person name="Lipzen A."/>
            <person name="Ng V."/>
            <person name="Sandor L."/>
            <person name="Barry K."/>
            <person name="Martinez A.T."/>
            <person name="Xiao Y."/>
            <person name="Gibbons J.G."/>
            <person name="Terashima K."/>
            <person name="Hibbett D.S."/>
            <person name="Grigoriev I.V."/>
        </authorList>
    </citation>
    <scope>NUCLEOTIDE SEQUENCE</scope>
    <source>
        <strain evidence="21">Sp2 HRB7682 ss15</strain>
    </source>
</reference>
<dbReference type="EC" id="3.4.-.-" evidence="15"/>
<feature type="transmembrane region" description="Helical" evidence="17">
    <location>
        <begin position="599"/>
        <end position="624"/>
    </location>
</feature>
<sequence length="1127" mass="124255">MCNINSGTCVLSTTVIMYLTDKIRLAFARTTGFLTIPVTILLVLVYLAVALSTLITDQLPSIPSASTLHSHYGGLNVTEAYKDLQIIAARPHPYHSHANDIVREYLLQRLRNVRLQSGSRDNFIIDDDVITNGTWSSSFGVSGSGNYFEGNNILVKIRGTAEAESSNLAHPPLPAVLFSAHYDCVSTASGAVDDGIGVVTLLQLIQYFASHPPRRDVLFNINNGEEDGLNGAHILLEHPWIKNTSHIEYTNLFGSTFLNLEGAGSGGRPLMFRGTDHGSVKSWRSVETPHANIISAEAFNLGLIRSSTDYTVYNSRFAVPDPLDAAKFAPLRGLDFAFYRGRSKYHTKYDALPYIEGGDKALWAMLQPASAAGIALANDNNVSPDVNEKAVYFELFNSVLILLRLADFLTMNITALIVGPIVLILLAVSEFALARSRAAKRQRATFSPSVVHPAELETESAASQMLSPGGTVVEDTPSENEEDEPHESETRWTKAKRRFNTFSRVLWKHGRYWVALIIAIGAQIALVVGFVNLNPFIVYGYPSIPILSSFALSILVIALVLSPPLINDHARILVLSQAPITTNVPAWESFRTLLVHSYILSWLLVVLSTISITQFGLGGILYMASACNGLTWLAAVLCGIAGCFGVAETAELRLVHVFRDDTDVAEQEQEETEVNERTPLVGRKHLRVIKNKSKSGVDPVENPQPYVLWILVLLIYVPFPLILISHIAIFLINSVSQTMIDGSPAVTVYAVISLISLIASLPAIPFIGARRVHRYLFWILGLVWVVCIALAWIPWSGPWAGSVEGFKGGLFPFSEDAPLKVFFQQKVDLSPSGSDVHPTVKIVTTLTGTTPFVHDLILPLMPSYLHSLASKKPVGCSDNNVDERKIGLANCHWETYKSNLTSFDALNMVPVAADTLVVHAQKNHSSWDWASTINPWFEAYGKSMSFNETPGARFSIIGNNSRACRIYFDQPVEKFRVRTVDVESDVEVNNEVDDEASWGVQRGFESDHYNMLRLWTRAWAKKFVVDVQWSNQSSFAGQHATKTSSSQKPFFEETTTHTGRVACEWAEYESGMVGMGLSTSPIPSSSGERFSSAKIPAFEEVLTYLPKWAVVSKLTDGLVEVEERFVL</sequence>
<comment type="caution">
    <text evidence="21">The sequence shown here is derived from an EMBL/GenBank/DDBJ whole genome shotgun (WGS) entry which is preliminary data.</text>
</comment>
<evidence type="ECO:0000256" key="4">
    <source>
        <dbReference type="ARBA" id="ARBA00010918"/>
    </source>
</evidence>
<evidence type="ECO:0000259" key="18">
    <source>
        <dbReference type="Pfam" id="PF04389"/>
    </source>
</evidence>
<evidence type="ECO:0000259" key="20">
    <source>
        <dbReference type="Pfam" id="PF22251"/>
    </source>
</evidence>